<proteinExistence type="predicted"/>
<keyword evidence="2" id="KW-1185">Reference proteome</keyword>
<dbReference type="RefSeq" id="WP_120460756.1">
    <property type="nucleotide sequence ID" value="NZ_BMIW01000006.1"/>
</dbReference>
<comment type="caution">
    <text evidence="1">The sequence shown here is derived from an EMBL/GenBank/DDBJ whole genome shotgun (WGS) entry which is preliminary data.</text>
</comment>
<protein>
    <recommendedName>
        <fullName evidence="3">DUF2642 domain-containing protein</fullName>
    </recommendedName>
</protein>
<sequence length="109" mass="12512">MGILRFLFNIPERLPDRKRIQILEASLSLLSVRIDHLEQALAFATFPNQDTRSRLNHVIGQYLTIHLHDFVMQGMLLAVADDSLEIEDDRQQRILIPTAKIISITYDSG</sequence>
<dbReference type="Proteomes" id="UP000608420">
    <property type="component" value="Unassembled WGS sequence"/>
</dbReference>
<evidence type="ECO:0000313" key="1">
    <source>
        <dbReference type="EMBL" id="GGF91973.1"/>
    </source>
</evidence>
<name>A0ABQ1VTD1_9BACL</name>
<accession>A0ABQ1VTD1</accession>
<evidence type="ECO:0000313" key="2">
    <source>
        <dbReference type="Proteomes" id="UP000608420"/>
    </source>
</evidence>
<reference evidence="2" key="1">
    <citation type="journal article" date="2019" name="Int. J. Syst. Evol. Microbiol.">
        <title>The Global Catalogue of Microorganisms (GCM) 10K type strain sequencing project: providing services to taxonomists for standard genome sequencing and annotation.</title>
        <authorList>
            <consortium name="The Broad Institute Genomics Platform"/>
            <consortium name="The Broad Institute Genome Sequencing Center for Infectious Disease"/>
            <person name="Wu L."/>
            <person name="Ma J."/>
        </authorList>
    </citation>
    <scope>NUCLEOTIDE SEQUENCE [LARGE SCALE GENOMIC DNA]</scope>
    <source>
        <strain evidence="2">CGMCC 1.15420</strain>
    </source>
</reference>
<organism evidence="1 2">
    <name type="scientific">Paenibacillus aceti</name>
    <dbReference type="NCBI Taxonomy" id="1820010"/>
    <lineage>
        <taxon>Bacteria</taxon>
        <taxon>Bacillati</taxon>
        <taxon>Bacillota</taxon>
        <taxon>Bacilli</taxon>
        <taxon>Bacillales</taxon>
        <taxon>Paenibacillaceae</taxon>
        <taxon>Paenibacillus</taxon>
    </lineage>
</organism>
<gene>
    <name evidence="1" type="ORF">GCM10010913_11930</name>
</gene>
<evidence type="ECO:0008006" key="3">
    <source>
        <dbReference type="Google" id="ProtNLM"/>
    </source>
</evidence>
<dbReference type="EMBL" id="BMIW01000006">
    <property type="protein sequence ID" value="GGF91973.1"/>
    <property type="molecule type" value="Genomic_DNA"/>
</dbReference>